<dbReference type="OrthoDB" id="2104158at2759"/>
<comment type="caution">
    <text evidence="1">The sequence shown here is derived from an EMBL/GenBank/DDBJ whole genome shotgun (WGS) entry which is preliminary data.</text>
</comment>
<name>A0A7K9TWH4_9AVES</name>
<feature type="non-terminal residue" evidence="1">
    <location>
        <position position="385"/>
    </location>
</feature>
<dbReference type="Pfam" id="PF14858">
    <property type="entry name" value="CFAP54_N"/>
    <property type="match status" value="1"/>
</dbReference>
<reference evidence="1 2" key="1">
    <citation type="submission" date="2019-09" db="EMBL/GenBank/DDBJ databases">
        <title>Bird 10,000 Genomes (B10K) Project - Family phase.</title>
        <authorList>
            <person name="Zhang G."/>
        </authorList>
    </citation>
    <scope>NUCLEOTIDE SEQUENCE [LARGE SCALE GENOMIC DNA]</scope>
    <source>
        <strain evidence="1">B10K-DU-001-61</strain>
        <tissue evidence="1">Muscle</tissue>
    </source>
</reference>
<dbReference type="EMBL" id="VWZY01003878">
    <property type="protein sequence ID" value="NXI52123.1"/>
    <property type="molecule type" value="Genomic_DNA"/>
</dbReference>
<protein>
    <submittedName>
        <fullName evidence="1">CFA54 protein</fullName>
    </submittedName>
</protein>
<dbReference type="PANTHER" id="PTHR33487">
    <property type="entry name" value="CILIA- AND FLAGELLA-ASSOCIATED PROTEIN 54"/>
    <property type="match status" value="1"/>
</dbReference>
<gene>
    <name evidence="1" type="primary">Cfap54_1</name>
    <name evidence="1" type="ORF">CHLAEN_R04994</name>
</gene>
<dbReference type="AlphaFoldDB" id="A0A7K9TWH4"/>
<accession>A0A7K9TWH4</accession>
<dbReference type="PANTHER" id="PTHR33487:SF1">
    <property type="entry name" value="CILIA- AND FLAGELLA-ASSOCIATED PROTEIN 54"/>
    <property type="match status" value="1"/>
</dbReference>
<feature type="non-terminal residue" evidence="1">
    <location>
        <position position="1"/>
    </location>
</feature>
<proteinExistence type="predicted"/>
<dbReference type="GO" id="GO:0060271">
    <property type="term" value="P:cilium assembly"/>
    <property type="evidence" value="ECO:0007669"/>
    <property type="project" value="TreeGrafter"/>
</dbReference>
<organism evidence="1 2">
    <name type="scientific">Chloroceryle aenea</name>
    <name type="common">American pygmy kingfisher</name>
    <dbReference type="NCBI Taxonomy" id="176938"/>
    <lineage>
        <taxon>Eukaryota</taxon>
        <taxon>Metazoa</taxon>
        <taxon>Chordata</taxon>
        <taxon>Craniata</taxon>
        <taxon>Vertebrata</taxon>
        <taxon>Euteleostomi</taxon>
        <taxon>Archelosauria</taxon>
        <taxon>Archosauria</taxon>
        <taxon>Dinosauria</taxon>
        <taxon>Saurischia</taxon>
        <taxon>Theropoda</taxon>
        <taxon>Coelurosauria</taxon>
        <taxon>Aves</taxon>
        <taxon>Neognathae</taxon>
        <taxon>Neoaves</taxon>
        <taxon>Telluraves</taxon>
        <taxon>Coraciimorphae</taxon>
        <taxon>Coraciiformes</taxon>
        <taxon>Cerylidae</taxon>
        <taxon>Chloroceryle</taxon>
    </lineage>
</organism>
<evidence type="ECO:0000313" key="1">
    <source>
        <dbReference type="EMBL" id="NXI52123.1"/>
    </source>
</evidence>
<keyword evidence="2" id="KW-1185">Reference proteome</keyword>
<dbReference type="InterPro" id="IPR027912">
    <property type="entry name" value="CFAP54"/>
</dbReference>
<sequence length="385" mass="44647">AELRDVLGFLRRLGRAGETKGPQQHDLHRRGANTLFNIWIKYKPRLPEWYYNEKLLKVGDSLAQIKEYKLALVQCYGRYLQQFVSVSLDDITYDVHRFKSTFFPNGFRDKSAALTFHALQERNVCIYQMVFSSDRNLQNQESLKTCFNVLSSLRLTMQVALPQENLCWLIYNGTIHIYTICRHLMMIGQSAKVLEYLLWASICMESSIPLLSVHYLTWRATLYTAVCQCYFDCQASIHGETFARRGLIKFDELKQLENISSSPENSETKKIFREATLKMSVMIFKRAVYEPRRKPKCYFRHKLRVSLKEAQSVPWPRTTTERLLSEMFEGVAAQFLAILEALSDSSRRVLHPTPPVPDENGIRDVISELFFAGLEILSGNSIKKQ</sequence>
<evidence type="ECO:0000313" key="2">
    <source>
        <dbReference type="Proteomes" id="UP000579406"/>
    </source>
</evidence>
<dbReference type="Proteomes" id="UP000579406">
    <property type="component" value="Unassembled WGS sequence"/>
</dbReference>